<keyword evidence="2" id="KW-0645">Protease</keyword>
<comment type="similarity">
    <text evidence="1">Belongs to the peptidase S51 family.</text>
</comment>
<dbReference type="Proteomes" id="UP000179324">
    <property type="component" value="Unassembled WGS sequence"/>
</dbReference>
<evidence type="ECO:0000256" key="4">
    <source>
        <dbReference type="ARBA" id="ARBA00022825"/>
    </source>
</evidence>
<protein>
    <recommendedName>
        <fullName evidence="7">Peptidase</fullName>
    </recommendedName>
</protein>
<dbReference type="AlphaFoldDB" id="A0A1F6BQ10"/>
<dbReference type="SUPFAM" id="SSF52317">
    <property type="entry name" value="Class I glutamine amidotransferase-like"/>
    <property type="match status" value="1"/>
</dbReference>
<evidence type="ECO:0000256" key="1">
    <source>
        <dbReference type="ARBA" id="ARBA00006534"/>
    </source>
</evidence>
<dbReference type="InterPro" id="IPR029062">
    <property type="entry name" value="Class_I_gatase-like"/>
</dbReference>
<dbReference type="GO" id="GO:0006508">
    <property type="term" value="P:proteolysis"/>
    <property type="evidence" value="ECO:0007669"/>
    <property type="project" value="UniProtKB-KW"/>
</dbReference>
<name>A0A1F6BQ10_9BACT</name>
<gene>
    <name evidence="5" type="ORF">A2127_01590</name>
</gene>
<organism evidence="5 6">
    <name type="scientific">Candidatus Jorgensenbacteria bacterium GWC1_48_12</name>
    <dbReference type="NCBI Taxonomy" id="1798469"/>
    <lineage>
        <taxon>Bacteria</taxon>
        <taxon>Candidatus Joergenseniibacteriota</taxon>
    </lineage>
</organism>
<accession>A0A1F6BQ10</accession>
<proteinExistence type="inferred from homology"/>
<reference evidence="5 6" key="1">
    <citation type="journal article" date="2016" name="Nat. Commun.">
        <title>Thousands of microbial genomes shed light on interconnected biogeochemical processes in an aquifer system.</title>
        <authorList>
            <person name="Anantharaman K."/>
            <person name="Brown C.T."/>
            <person name="Hug L.A."/>
            <person name="Sharon I."/>
            <person name="Castelle C.J."/>
            <person name="Probst A.J."/>
            <person name="Thomas B.C."/>
            <person name="Singh A."/>
            <person name="Wilkins M.J."/>
            <person name="Karaoz U."/>
            <person name="Brodie E.L."/>
            <person name="Williams K.H."/>
            <person name="Hubbard S.S."/>
            <person name="Banfield J.F."/>
        </authorList>
    </citation>
    <scope>NUCLEOTIDE SEQUENCE [LARGE SCALE GENOMIC DNA]</scope>
</reference>
<evidence type="ECO:0008006" key="7">
    <source>
        <dbReference type="Google" id="ProtNLM"/>
    </source>
</evidence>
<dbReference type="Gene3D" id="3.40.50.880">
    <property type="match status" value="1"/>
</dbReference>
<dbReference type="InterPro" id="IPR005320">
    <property type="entry name" value="Peptidase_S51"/>
</dbReference>
<sequence>MTKFILHGGYPKHQNELNVSFYKEICRGLPDGGNVLVIHFARPDEEMAERFKGEKNRILEQANGRRITIVLASMGEFINQLKKADTVYIGGGNADKLMKTLKQFPDFGELVKGKVIAGSSAGAYVLSKYYHYASTNKIYEGLGLVPVRVICHYESDQFQTRDNPMELMKKYPNDLELVILRDHEWKTLLIP</sequence>
<evidence type="ECO:0000313" key="5">
    <source>
        <dbReference type="EMBL" id="OGG39019.1"/>
    </source>
</evidence>
<evidence type="ECO:0000256" key="3">
    <source>
        <dbReference type="ARBA" id="ARBA00022801"/>
    </source>
</evidence>
<comment type="caution">
    <text evidence="5">The sequence shown here is derived from an EMBL/GenBank/DDBJ whole genome shotgun (WGS) entry which is preliminary data.</text>
</comment>
<evidence type="ECO:0000313" key="6">
    <source>
        <dbReference type="Proteomes" id="UP000179324"/>
    </source>
</evidence>
<keyword evidence="4" id="KW-0720">Serine protease</keyword>
<dbReference type="Pfam" id="PF03575">
    <property type="entry name" value="Peptidase_S51"/>
    <property type="match status" value="1"/>
</dbReference>
<dbReference type="GO" id="GO:0008236">
    <property type="term" value="F:serine-type peptidase activity"/>
    <property type="evidence" value="ECO:0007669"/>
    <property type="project" value="UniProtKB-KW"/>
</dbReference>
<evidence type="ECO:0000256" key="2">
    <source>
        <dbReference type="ARBA" id="ARBA00022670"/>
    </source>
</evidence>
<dbReference type="EMBL" id="MFKI01000020">
    <property type="protein sequence ID" value="OGG39019.1"/>
    <property type="molecule type" value="Genomic_DNA"/>
</dbReference>
<keyword evidence="3" id="KW-0378">Hydrolase</keyword>